<dbReference type="PROSITE" id="PS51819">
    <property type="entry name" value="VOC"/>
    <property type="match status" value="1"/>
</dbReference>
<evidence type="ECO:0000313" key="3">
    <source>
        <dbReference type="Proteomes" id="UP000318661"/>
    </source>
</evidence>
<evidence type="ECO:0000259" key="1">
    <source>
        <dbReference type="PROSITE" id="PS51819"/>
    </source>
</evidence>
<dbReference type="Pfam" id="PF18029">
    <property type="entry name" value="Glyoxalase_6"/>
    <property type="match status" value="1"/>
</dbReference>
<dbReference type="InterPro" id="IPR041581">
    <property type="entry name" value="Glyoxalase_6"/>
</dbReference>
<evidence type="ECO:0000313" key="2">
    <source>
        <dbReference type="EMBL" id="TMJ04678.1"/>
    </source>
</evidence>
<dbReference type="InterPro" id="IPR052164">
    <property type="entry name" value="Anthracycline_SecMetBiosynth"/>
</dbReference>
<dbReference type="PANTHER" id="PTHR33993">
    <property type="entry name" value="GLYOXALASE-RELATED"/>
    <property type="match status" value="1"/>
</dbReference>
<gene>
    <name evidence="2" type="ORF">E6G99_10265</name>
</gene>
<protein>
    <recommendedName>
        <fullName evidence="1">VOC domain-containing protein</fullName>
    </recommendedName>
</protein>
<dbReference type="EMBL" id="VBAJ01000261">
    <property type="protein sequence ID" value="TMJ04678.1"/>
    <property type="molecule type" value="Genomic_DNA"/>
</dbReference>
<dbReference type="AlphaFoldDB" id="A0A537L9I5"/>
<reference evidence="2 3" key="1">
    <citation type="journal article" date="2019" name="Nat. Microbiol.">
        <title>Mediterranean grassland soil C-N compound turnover is dependent on rainfall and depth, and is mediated by genomically divergent microorganisms.</title>
        <authorList>
            <person name="Diamond S."/>
            <person name="Andeer P.F."/>
            <person name="Li Z."/>
            <person name="Crits-Christoph A."/>
            <person name="Burstein D."/>
            <person name="Anantharaman K."/>
            <person name="Lane K.R."/>
            <person name="Thomas B.C."/>
            <person name="Pan C."/>
            <person name="Northen T.R."/>
            <person name="Banfield J.F."/>
        </authorList>
    </citation>
    <scope>NUCLEOTIDE SEQUENCE [LARGE SCALE GENOMIC DNA]</scope>
    <source>
        <strain evidence="2">NP_2</strain>
    </source>
</reference>
<dbReference type="Gene3D" id="3.10.180.10">
    <property type="entry name" value="2,3-Dihydroxybiphenyl 1,2-Dioxygenase, domain 1"/>
    <property type="match status" value="1"/>
</dbReference>
<organism evidence="2 3">
    <name type="scientific">Candidatus Segetimicrobium genomatis</name>
    <dbReference type="NCBI Taxonomy" id="2569760"/>
    <lineage>
        <taxon>Bacteria</taxon>
        <taxon>Bacillati</taxon>
        <taxon>Candidatus Sysuimicrobiota</taxon>
        <taxon>Candidatus Sysuimicrobiia</taxon>
        <taxon>Candidatus Sysuimicrobiales</taxon>
        <taxon>Candidatus Segetimicrobiaceae</taxon>
        <taxon>Candidatus Segetimicrobium</taxon>
    </lineage>
</organism>
<proteinExistence type="predicted"/>
<dbReference type="InterPro" id="IPR029068">
    <property type="entry name" value="Glyas_Bleomycin-R_OHBP_Dase"/>
</dbReference>
<dbReference type="PANTHER" id="PTHR33993:SF2">
    <property type="entry name" value="VOC DOMAIN-CONTAINING PROTEIN"/>
    <property type="match status" value="1"/>
</dbReference>
<sequence length="132" mass="14496">MPNPVAHFEIYGDNPTKLAGFYQGLFGWQINKSQGMDHWIVRTVQTDAKGAPAETGGINGGLMTRPIPDAPGRSWLNYVTVKSLDETLKRAQGLGAKVVRPKSSVPKMGWFAILTDPEQNAFAIWQDDPNAK</sequence>
<dbReference type="InterPro" id="IPR037523">
    <property type="entry name" value="VOC_core"/>
</dbReference>
<dbReference type="CDD" id="cd07247">
    <property type="entry name" value="SgaA_N_like"/>
    <property type="match status" value="1"/>
</dbReference>
<comment type="caution">
    <text evidence="2">The sequence shown here is derived from an EMBL/GenBank/DDBJ whole genome shotgun (WGS) entry which is preliminary data.</text>
</comment>
<dbReference type="Proteomes" id="UP000318661">
    <property type="component" value="Unassembled WGS sequence"/>
</dbReference>
<dbReference type="SUPFAM" id="SSF54593">
    <property type="entry name" value="Glyoxalase/Bleomycin resistance protein/Dihydroxybiphenyl dioxygenase"/>
    <property type="match status" value="1"/>
</dbReference>
<accession>A0A537L9I5</accession>
<feature type="domain" description="VOC" evidence="1">
    <location>
        <begin position="4"/>
        <end position="127"/>
    </location>
</feature>
<name>A0A537L9I5_9BACT</name>